<proteinExistence type="predicted"/>
<sequence length="700" mass="82525">MNNSDNTRVLEKEIQKWLKNDYENILQNISGVEFLDEFDSNIDEYIPEFSLDYFINQKFINSARYVKENLYLLDLITNDDNISTQKGEVLRPDLILFNVETNVLIVVEIKREHGAERQAITELLAYEHEIQNLMPFMSKVDICFVIISADYRTLLEHSIYSLSVWQNKKILPIKISGIESSDTSKWKLSFHRLDSWSLLSHTNILPKQISTFELVLYDKDAYNPNINVKDKEDNMAIFYKGLDLIIKEAEKNNISGFSILLKNTNPMLALNNYSIMIGVVNHFSFLEKIRDNSSKVKKYFLDNETLILSNHLSAFSFTNNAEKFLNNFYNPEYEGFYNWKIHREILEQNSIPIKIDFFGEIDSLVTQFALNKTVLKNYFPELSTGQVDFSYPKIGLNILDNLFQNNIFLSGNFNVINIYQFGTIVGKLNLVYEVLNNQTHKLERDFIIGKLEWLEIEFLKSYREIIFTYLASPELSIPPIFKTNYQTSKEAIENLSKIINWIIEIFLNRYLYKEVFMLGMSVMSYFENDLIDMLENKEEIIKEIKHKVLEFTKKYIQKDIYANLIIQDKIDELKSILRLGNDLNFNTVDQNLIFENFEDKILEIISLNNFSLSHKLVKTNFTFTDANKIYLQEIYIKEYRKRKCLISLELNGRLTIKEVEQESNVLSVNPEKEVLFYTQKKFMQLVNRMTWNELFKDLES</sequence>
<evidence type="ECO:0000313" key="1">
    <source>
        <dbReference type="EMBL" id="CAA6807963.1"/>
    </source>
</evidence>
<reference evidence="1" key="1">
    <citation type="submission" date="2020-01" db="EMBL/GenBank/DDBJ databases">
        <authorList>
            <person name="Meier V. D."/>
            <person name="Meier V D."/>
        </authorList>
    </citation>
    <scope>NUCLEOTIDE SEQUENCE</scope>
    <source>
        <strain evidence="1">HLG_WM_MAG_02</strain>
    </source>
</reference>
<protein>
    <submittedName>
        <fullName evidence="1">Uncharacterized protein</fullName>
    </submittedName>
</protein>
<dbReference type="AlphaFoldDB" id="A0A6S6SSV9"/>
<accession>A0A6S6SSV9</accession>
<gene>
    <name evidence="1" type="ORF">HELGO_WM35808</name>
</gene>
<name>A0A6S6SSV9_9BACT</name>
<dbReference type="EMBL" id="CACVAZ010000045">
    <property type="protein sequence ID" value="CAA6807963.1"/>
    <property type="molecule type" value="Genomic_DNA"/>
</dbReference>
<organism evidence="1">
    <name type="scientific">uncultured Sulfurovum sp</name>
    <dbReference type="NCBI Taxonomy" id="269237"/>
    <lineage>
        <taxon>Bacteria</taxon>
        <taxon>Pseudomonadati</taxon>
        <taxon>Campylobacterota</taxon>
        <taxon>Epsilonproteobacteria</taxon>
        <taxon>Campylobacterales</taxon>
        <taxon>Sulfurovaceae</taxon>
        <taxon>Sulfurovum</taxon>
        <taxon>environmental samples</taxon>
    </lineage>
</organism>